<reference evidence="3 4" key="1">
    <citation type="submission" date="2020-03" db="EMBL/GenBank/DDBJ databases">
        <title>Genome Sequence of industrial isolate, B5A.</title>
        <authorList>
            <person name="Sharma S."/>
            <person name="Patil P.B."/>
            <person name="Korpole S."/>
        </authorList>
    </citation>
    <scope>NUCLEOTIDE SEQUENCE [LARGE SCALE GENOMIC DNA]</scope>
    <source>
        <strain evidence="3 4">PI-S10-B5A</strain>
    </source>
</reference>
<feature type="domain" description="Glycosyl transferase family 1" evidence="2">
    <location>
        <begin position="34"/>
        <end position="182"/>
    </location>
</feature>
<dbReference type="PANTHER" id="PTHR46401">
    <property type="entry name" value="GLYCOSYLTRANSFERASE WBBK-RELATED"/>
    <property type="match status" value="1"/>
</dbReference>
<comment type="caution">
    <text evidence="3">The sequence shown here is derived from an EMBL/GenBank/DDBJ whole genome shotgun (WGS) entry which is preliminary data.</text>
</comment>
<dbReference type="Gene3D" id="3.40.50.2000">
    <property type="entry name" value="Glycogen Phosphorylase B"/>
    <property type="match status" value="1"/>
</dbReference>
<gene>
    <name evidence="3" type="ORF">G9470_25120</name>
</gene>
<keyword evidence="1" id="KW-0808">Transferase</keyword>
<organism evidence="3 4">
    <name type="scientific">Lacrimispora defluvii</name>
    <dbReference type="NCBI Taxonomy" id="2719233"/>
    <lineage>
        <taxon>Bacteria</taxon>
        <taxon>Bacillati</taxon>
        <taxon>Bacillota</taxon>
        <taxon>Clostridia</taxon>
        <taxon>Lachnospirales</taxon>
        <taxon>Lachnospiraceae</taxon>
        <taxon>Lacrimispora</taxon>
    </lineage>
</organism>
<evidence type="ECO:0000313" key="4">
    <source>
        <dbReference type="Proteomes" id="UP000539052"/>
    </source>
</evidence>
<dbReference type="SUPFAM" id="SSF53756">
    <property type="entry name" value="UDP-Glycosyltransferase/glycogen phosphorylase"/>
    <property type="match status" value="1"/>
</dbReference>
<proteinExistence type="predicted"/>
<keyword evidence="4" id="KW-1185">Reference proteome</keyword>
<dbReference type="InterPro" id="IPR001296">
    <property type="entry name" value="Glyco_trans_1"/>
</dbReference>
<sequence>LWGCKKQIKAPIYSLSNGVDTEFFKQEGKKTGAFRKKYHIDGNQKVIMSVGHYIDRKGILDFVQLAKELPQYQFYWFGYTNLKLVTKEVRDAIHTQLSNLHFPGYITRTELRDVYNGSDLFLFMTKEETEGIVLLEALATKTPILVRNIPIYRDWLIDNETVYKAKHLQEFKEKIIQLLEGSLPDLTDAAYQIALERDLRKIGQNLLDIYQQ</sequence>
<dbReference type="CDD" id="cd03801">
    <property type="entry name" value="GT4_PimA-like"/>
    <property type="match status" value="1"/>
</dbReference>
<dbReference type="Pfam" id="PF00534">
    <property type="entry name" value="Glycos_transf_1"/>
    <property type="match status" value="1"/>
</dbReference>
<dbReference type="EMBL" id="JAAOXG010000080">
    <property type="protein sequence ID" value="NNJ33043.1"/>
    <property type="molecule type" value="Genomic_DNA"/>
</dbReference>
<protein>
    <submittedName>
        <fullName evidence="3">Glycosyltransferase family 4 protein</fullName>
    </submittedName>
</protein>
<dbReference type="Proteomes" id="UP000539052">
    <property type="component" value="Unassembled WGS sequence"/>
</dbReference>
<accession>A0ABX1VX70</accession>
<dbReference type="PANTHER" id="PTHR46401:SF2">
    <property type="entry name" value="GLYCOSYLTRANSFERASE WBBK-RELATED"/>
    <property type="match status" value="1"/>
</dbReference>
<name>A0ABX1VX70_9FIRM</name>
<evidence type="ECO:0000313" key="3">
    <source>
        <dbReference type="EMBL" id="NNJ33043.1"/>
    </source>
</evidence>
<evidence type="ECO:0000256" key="1">
    <source>
        <dbReference type="ARBA" id="ARBA00022679"/>
    </source>
</evidence>
<evidence type="ECO:0000259" key="2">
    <source>
        <dbReference type="Pfam" id="PF00534"/>
    </source>
</evidence>
<dbReference type="RefSeq" id="WP_170824079.1">
    <property type="nucleotide sequence ID" value="NZ_JAAOXG010000080.1"/>
</dbReference>
<feature type="non-terminal residue" evidence="3">
    <location>
        <position position="1"/>
    </location>
</feature>